<evidence type="ECO:0000256" key="1">
    <source>
        <dbReference type="SAM" id="MobiDB-lite"/>
    </source>
</evidence>
<organism evidence="2 3">
    <name type="scientific">Fusarium oxysporum f. sp. radicis-cucumerinum</name>
    <dbReference type="NCBI Taxonomy" id="327505"/>
    <lineage>
        <taxon>Eukaryota</taxon>
        <taxon>Fungi</taxon>
        <taxon>Dikarya</taxon>
        <taxon>Ascomycota</taxon>
        <taxon>Pezizomycotina</taxon>
        <taxon>Sordariomycetes</taxon>
        <taxon>Hypocreomycetidae</taxon>
        <taxon>Hypocreales</taxon>
        <taxon>Nectriaceae</taxon>
        <taxon>Fusarium</taxon>
        <taxon>Fusarium oxysporum species complex</taxon>
    </lineage>
</organism>
<evidence type="ECO:0000313" key="3">
    <source>
        <dbReference type="Proteomes" id="UP000219602"/>
    </source>
</evidence>
<protein>
    <submittedName>
        <fullName evidence="2">Uncharacterized protein</fullName>
    </submittedName>
</protein>
<comment type="caution">
    <text evidence="2">The sequence shown here is derived from an EMBL/GenBank/DDBJ whole genome shotgun (WGS) entry which is preliminary data.</text>
</comment>
<reference evidence="2 3" key="2">
    <citation type="journal article" date="2017" name="Sci. Rep.">
        <title>A mobile pathogenicity chromosome in Fusarium oxysporum for infection of multiple cucurbit species.</title>
        <authorList>
            <person name="van Dam P."/>
            <person name="Fokkens L."/>
            <person name="Ayukawa Y."/>
            <person name="van der Gragt M."/>
            <person name="Ter Horst A."/>
            <person name="Brankovics B."/>
            <person name="Houterman P.M."/>
            <person name="Arie T."/>
            <person name="Rep M."/>
        </authorList>
    </citation>
    <scope>NUCLEOTIDE SEQUENCE [LARGE SCALE GENOMIC DNA]</scope>
    <source>
        <strain evidence="2 3">Forc016</strain>
    </source>
</reference>
<dbReference type="AlphaFoldDB" id="A0A2H3FR43"/>
<gene>
    <name evidence="2" type="ORF">AU210_015728</name>
</gene>
<name>A0A2H3FR43_FUSOX</name>
<sequence length="185" mass="20031">MSWYLVTYKDTAAPEEAVPNTLGYVAKYLSGYYTNAILLNGGLAVNLVNENFINRSGLRPGLLAHTEPICLAINEIPGPSAHPQYLVPPSDTQRPSLSDFDLPAIDMGELASSFSGIQRASWEATCAPDDDVSVAQPQHLSTNNNYPPTLERPIKKKRRHNGTQEAPRVVGQVGMPNPAPPPEGL</sequence>
<dbReference type="STRING" id="327505.A0A2H3FR43"/>
<accession>A0A2H3FR43</accession>
<proteinExistence type="predicted"/>
<feature type="compositionally biased region" description="Polar residues" evidence="1">
    <location>
        <begin position="135"/>
        <end position="147"/>
    </location>
</feature>
<dbReference type="Proteomes" id="UP000219602">
    <property type="component" value="Chromosome RC"/>
</dbReference>
<reference evidence="2 3" key="1">
    <citation type="journal article" date="2016" name="Environ. Microbiol.">
        <title>Effector profiles distinguish formae speciales of Fusarium oxysporum.</title>
        <authorList>
            <person name="van Dam P."/>
            <person name="Fokkens L."/>
            <person name="Schmidt S.M."/>
            <person name="Linmans J.H."/>
            <person name="Kistler H.C."/>
            <person name="Ma L.J."/>
            <person name="Rep M."/>
        </authorList>
    </citation>
    <scope>NUCLEOTIDE SEQUENCE [LARGE SCALE GENOMIC DNA]</scope>
    <source>
        <strain evidence="2 3">Forc016</strain>
    </source>
</reference>
<feature type="region of interest" description="Disordered" evidence="1">
    <location>
        <begin position="134"/>
        <end position="185"/>
    </location>
</feature>
<dbReference type="EMBL" id="MABQ02000012">
    <property type="protein sequence ID" value="PCD21925.1"/>
    <property type="molecule type" value="Genomic_DNA"/>
</dbReference>
<evidence type="ECO:0000313" key="2">
    <source>
        <dbReference type="EMBL" id="PCD21925.1"/>
    </source>
</evidence>